<dbReference type="RefSeq" id="WP_092269998.1">
    <property type="nucleotide sequence ID" value="NZ_FORT01000009.1"/>
</dbReference>
<dbReference type="PANTHER" id="PTHR33221:SF15">
    <property type="entry name" value="HTH-TYPE TRANSCRIPTIONAL REGULATOR YWGB-RELATED"/>
    <property type="match status" value="1"/>
</dbReference>
<name>A0A1I3X807_9BACL</name>
<proteinExistence type="predicted"/>
<keyword evidence="2" id="KW-1185">Reference proteome</keyword>
<dbReference type="EMBL" id="FORT01000009">
    <property type="protein sequence ID" value="SFK15447.1"/>
    <property type="molecule type" value="Genomic_DNA"/>
</dbReference>
<dbReference type="Pfam" id="PF02082">
    <property type="entry name" value="Rrf2"/>
    <property type="match status" value="1"/>
</dbReference>
<reference evidence="2" key="1">
    <citation type="submission" date="2016-10" db="EMBL/GenBank/DDBJ databases">
        <authorList>
            <person name="Varghese N."/>
            <person name="Submissions S."/>
        </authorList>
    </citation>
    <scope>NUCLEOTIDE SEQUENCE [LARGE SCALE GENOMIC DNA]</scope>
    <source>
        <strain evidence="2">OK042</strain>
    </source>
</reference>
<dbReference type="AlphaFoldDB" id="A0A1I3X807"/>
<dbReference type="GO" id="GO:0005829">
    <property type="term" value="C:cytosol"/>
    <property type="evidence" value="ECO:0007669"/>
    <property type="project" value="TreeGrafter"/>
</dbReference>
<dbReference type="STRING" id="1884381.SAMN05518846_10997"/>
<dbReference type="Proteomes" id="UP000198915">
    <property type="component" value="Unassembled WGS sequence"/>
</dbReference>
<evidence type="ECO:0000313" key="2">
    <source>
        <dbReference type="Proteomes" id="UP000198915"/>
    </source>
</evidence>
<evidence type="ECO:0000313" key="1">
    <source>
        <dbReference type="EMBL" id="SFK15447.1"/>
    </source>
</evidence>
<accession>A0A1I3X807</accession>
<protein>
    <submittedName>
        <fullName evidence="1">Rrf2 family protein</fullName>
    </submittedName>
</protein>
<dbReference type="InterPro" id="IPR036390">
    <property type="entry name" value="WH_DNA-bd_sf"/>
</dbReference>
<dbReference type="Gene3D" id="1.10.10.10">
    <property type="entry name" value="Winged helix-like DNA-binding domain superfamily/Winged helix DNA-binding domain"/>
    <property type="match status" value="1"/>
</dbReference>
<dbReference type="InterPro" id="IPR000944">
    <property type="entry name" value="Tscrpt_reg_Rrf2"/>
</dbReference>
<organism evidence="1 2">
    <name type="scientific">Brevibacillus centrosporus</name>
    <dbReference type="NCBI Taxonomy" id="54910"/>
    <lineage>
        <taxon>Bacteria</taxon>
        <taxon>Bacillati</taxon>
        <taxon>Bacillota</taxon>
        <taxon>Bacilli</taxon>
        <taxon>Bacillales</taxon>
        <taxon>Paenibacillaceae</taxon>
        <taxon>Brevibacillus</taxon>
    </lineage>
</organism>
<sequence length="147" mass="16456">MQLLIQSGDLGPKWFHVALRALVLMAEQKSMVKSNQLADAIGEDPTFVRKILAKLAKEELVKTFGGRYGGYVLEKDPHSITVLHVYQALSSSDMIPHWSLPSTGSELFISLIISKAEERFQSTLADYTIADILLHKTEPRHPTKPEK</sequence>
<dbReference type="GO" id="GO:0003700">
    <property type="term" value="F:DNA-binding transcription factor activity"/>
    <property type="evidence" value="ECO:0007669"/>
    <property type="project" value="TreeGrafter"/>
</dbReference>
<dbReference type="PANTHER" id="PTHR33221">
    <property type="entry name" value="WINGED HELIX-TURN-HELIX TRANSCRIPTIONAL REGULATOR, RRF2 FAMILY"/>
    <property type="match status" value="1"/>
</dbReference>
<dbReference type="InterPro" id="IPR036388">
    <property type="entry name" value="WH-like_DNA-bd_sf"/>
</dbReference>
<dbReference type="PROSITE" id="PS51197">
    <property type="entry name" value="HTH_RRF2_2"/>
    <property type="match status" value="1"/>
</dbReference>
<dbReference type="SUPFAM" id="SSF46785">
    <property type="entry name" value="Winged helix' DNA-binding domain"/>
    <property type="match status" value="1"/>
</dbReference>
<gene>
    <name evidence="1" type="ORF">SAMN05518846_10997</name>
</gene>